<evidence type="ECO:0000313" key="4">
    <source>
        <dbReference type="Proteomes" id="UP000281915"/>
    </source>
</evidence>
<gene>
    <name evidence="3" type="ORF">EDM58_18020</name>
</gene>
<protein>
    <recommendedName>
        <fullName evidence="5">Lipoprotein</fullName>
    </recommendedName>
</protein>
<feature type="region of interest" description="Disordered" evidence="1">
    <location>
        <begin position="26"/>
        <end position="66"/>
    </location>
</feature>
<accession>A0A3M8CLT0</accession>
<evidence type="ECO:0000256" key="2">
    <source>
        <dbReference type="SAM" id="SignalP"/>
    </source>
</evidence>
<evidence type="ECO:0008006" key="5">
    <source>
        <dbReference type="Google" id="ProtNLM"/>
    </source>
</evidence>
<feature type="signal peptide" evidence="2">
    <location>
        <begin position="1"/>
        <end position="20"/>
    </location>
</feature>
<evidence type="ECO:0000313" key="3">
    <source>
        <dbReference type="EMBL" id="RNB76227.1"/>
    </source>
</evidence>
<comment type="caution">
    <text evidence="3">The sequence shown here is derived from an EMBL/GenBank/DDBJ whole genome shotgun (WGS) entry which is preliminary data.</text>
</comment>
<dbReference type="RefSeq" id="WP_122914555.1">
    <property type="nucleotide sequence ID" value="NZ_RHHT01000040.1"/>
</dbReference>
<feature type="chain" id="PRO_5039190059" description="Lipoprotein" evidence="2">
    <location>
        <begin position="21"/>
        <end position="223"/>
    </location>
</feature>
<proteinExistence type="predicted"/>
<reference evidence="3 4" key="1">
    <citation type="submission" date="2018-10" db="EMBL/GenBank/DDBJ databases">
        <title>Phylogenomics of Brevibacillus.</title>
        <authorList>
            <person name="Dunlap C."/>
        </authorList>
    </citation>
    <scope>NUCLEOTIDE SEQUENCE [LARGE SCALE GENOMIC DNA]</scope>
    <source>
        <strain evidence="3 4">JCM 15085</strain>
    </source>
</reference>
<organism evidence="3 4">
    <name type="scientific">Brevibacillus panacihumi</name>
    <dbReference type="NCBI Taxonomy" id="497735"/>
    <lineage>
        <taxon>Bacteria</taxon>
        <taxon>Bacillati</taxon>
        <taxon>Bacillota</taxon>
        <taxon>Bacilli</taxon>
        <taxon>Bacillales</taxon>
        <taxon>Paenibacillaceae</taxon>
        <taxon>Brevibacillus</taxon>
    </lineage>
</organism>
<sequence>MKKGFLVCITIMLMLSSACENVQTASTTKTSNTSNNSVENTTVPKGADTSQTNSTSEHESETDESIIPKSTAEYCDGVWTNLDDETEKSFYGTWKVEKLLGFANSYNDASEYPTGQKIIGDEFIIKKDFFSSKGLKNYHDYQHELKNPLYRLDFICDNSDSFYRLFQTDPDPLNINNNDTVKYIVINDSSTQLGIPLSFFIVNNDRLILLLEATSFELKKVTD</sequence>
<dbReference type="PROSITE" id="PS51257">
    <property type="entry name" value="PROKAR_LIPOPROTEIN"/>
    <property type="match status" value="1"/>
</dbReference>
<dbReference type="AlphaFoldDB" id="A0A3M8CLT0"/>
<name>A0A3M8CLT0_9BACL</name>
<dbReference type="Proteomes" id="UP000281915">
    <property type="component" value="Unassembled WGS sequence"/>
</dbReference>
<dbReference type="EMBL" id="RHHT01000040">
    <property type="protein sequence ID" value="RNB76227.1"/>
    <property type="molecule type" value="Genomic_DNA"/>
</dbReference>
<feature type="compositionally biased region" description="Low complexity" evidence="1">
    <location>
        <begin position="26"/>
        <end position="42"/>
    </location>
</feature>
<evidence type="ECO:0000256" key="1">
    <source>
        <dbReference type="SAM" id="MobiDB-lite"/>
    </source>
</evidence>
<keyword evidence="2" id="KW-0732">Signal</keyword>